<proteinExistence type="predicted"/>
<dbReference type="AlphaFoldDB" id="A0A8S1ZUN3"/>
<feature type="compositionally biased region" description="Polar residues" evidence="1">
    <location>
        <begin position="8"/>
        <end position="18"/>
    </location>
</feature>
<keyword evidence="3" id="KW-1185">Reference proteome</keyword>
<protein>
    <recommendedName>
        <fullName evidence="4">Nucleolar/coiled-body phosphoprotein</fullName>
    </recommendedName>
</protein>
<dbReference type="EMBL" id="LR999453">
    <property type="protein sequence ID" value="CAE5966098.1"/>
    <property type="molecule type" value="Genomic_DNA"/>
</dbReference>
<dbReference type="Proteomes" id="UP000682877">
    <property type="component" value="Chromosome 3"/>
</dbReference>
<feature type="region of interest" description="Disordered" evidence="1">
    <location>
        <begin position="280"/>
        <end position="311"/>
    </location>
</feature>
<dbReference type="PANTHER" id="PTHR36749">
    <property type="entry name" value="F7O18.3 PROTEIN"/>
    <property type="match status" value="1"/>
</dbReference>
<sequence length="451" mass="49425">MIADEAQKATTNPVSAPSSLHACATVSVDEPEREMADNLFSGLPPPSSSQQQELPISSKPDESKIETSSPAPTLVLKSALKRSKPEESAPNVSAPPVLKSALKRSKPSESTPEPVPEPEAPKKRLQFKTSTDASEEQVIEAMQKITSHIKNPSKFSKASKLAIRLIQAGSVKPETSSYFIAMLEAAMSSKTPCTDRLVRADYHALFSAAQDVAECLDKGQKNLLTIWTFKAVVANDLFTDDSFVFSKTATRIKEAISDLPVSTEEDDVEEAAALEEAAVKENGDGQTTQDVAEAASAGNNEDVESDPFGLDAWIPSSGKKNGKTKIKRTNEDTDAEENKRFLRSKREALITCLEIAARRYKVPWCQTVIDILVKHAFENVSRFTSQQRQAVEKLWASVREQHLRRKQGKSVTGKLDVTAFESLQDKYANEKMSIRSSVGASGERRAQQWLG</sequence>
<name>A0A8S1ZUN3_ARAAE</name>
<accession>A0A8S1ZUN3</accession>
<evidence type="ECO:0000313" key="3">
    <source>
        <dbReference type="Proteomes" id="UP000682877"/>
    </source>
</evidence>
<dbReference type="PANTHER" id="PTHR36749:SF1">
    <property type="entry name" value="F7O18.3 PROTEIN"/>
    <property type="match status" value="1"/>
</dbReference>
<gene>
    <name evidence="2" type="ORF">AARE701A_LOCUS6316</name>
</gene>
<evidence type="ECO:0008006" key="4">
    <source>
        <dbReference type="Google" id="ProtNLM"/>
    </source>
</evidence>
<feature type="region of interest" description="Disordered" evidence="1">
    <location>
        <begin position="1"/>
        <end position="133"/>
    </location>
</feature>
<reference evidence="2" key="1">
    <citation type="submission" date="2021-01" db="EMBL/GenBank/DDBJ databases">
        <authorList>
            <person name="Bezrukov I."/>
        </authorList>
    </citation>
    <scope>NUCLEOTIDE SEQUENCE</scope>
</reference>
<evidence type="ECO:0000256" key="1">
    <source>
        <dbReference type="SAM" id="MobiDB-lite"/>
    </source>
</evidence>
<evidence type="ECO:0000313" key="2">
    <source>
        <dbReference type="EMBL" id="CAE5966098.1"/>
    </source>
</evidence>
<organism evidence="2 3">
    <name type="scientific">Arabidopsis arenosa</name>
    <name type="common">Sand rock-cress</name>
    <name type="synonym">Cardaminopsis arenosa</name>
    <dbReference type="NCBI Taxonomy" id="38785"/>
    <lineage>
        <taxon>Eukaryota</taxon>
        <taxon>Viridiplantae</taxon>
        <taxon>Streptophyta</taxon>
        <taxon>Embryophyta</taxon>
        <taxon>Tracheophyta</taxon>
        <taxon>Spermatophyta</taxon>
        <taxon>Magnoliopsida</taxon>
        <taxon>eudicotyledons</taxon>
        <taxon>Gunneridae</taxon>
        <taxon>Pentapetalae</taxon>
        <taxon>rosids</taxon>
        <taxon>malvids</taxon>
        <taxon>Brassicales</taxon>
        <taxon>Brassicaceae</taxon>
        <taxon>Camelineae</taxon>
        <taxon>Arabidopsis</taxon>
    </lineage>
</organism>